<dbReference type="Proteomes" id="UP001156140">
    <property type="component" value="Unassembled WGS sequence"/>
</dbReference>
<dbReference type="InterPro" id="IPR039424">
    <property type="entry name" value="SBP_5"/>
</dbReference>
<evidence type="ECO:0000259" key="4">
    <source>
        <dbReference type="Pfam" id="PF00496"/>
    </source>
</evidence>
<dbReference type="PANTHER" id="PTHR30290">
    <property type="entry name" value="PERIPLASMIC BINDING COMPONENT OF ABC TRANSPORTER"/>
    <property type="match status" value="1"/>
</dbReference>
<comment type="similarity">
    <text evidence="2">Belongs to the bacterial solute-binding protein 5 family.</text>
</comment>
<evidence type="ECO:0000256" key="2">
    <source>
        <dbReference type="ARBA" id="ARBA00005695"/>
    </source>
</evidence>
<organism evidence="5 6">
    <name type="scientific">Paradevosia shaoguanensis</name>
    <dbReference type="NCBI Taxonomy" id="1335043"/>
    <lineage>
        <taxon>Bacteria</taxon>
        <taxon>Pseudomonadati</taxon>
        <taxon>Pseudomonadota</taxon>
        <taxon>Alphaproteobacteria</taxon>
        <taxon>Hyphomicrobiales</taxon>
        <taxon>Devosiaceae</taxon>
        <taxon>Paradevosia</taxon>
    </lineage>
</organism>
<evidence type="ECO:0000256" key="3">
    <source>
        <dbReference type="ARBA" id="ARBA00022729"/>
    </source>
</evidence>
<dbReference type="Pfam" id="PF00496">
    <property type="entry name" value="SBP_bac_5"/>
    <property type="match status" value="1"/>
</dbReference>
<dbReference type="Gene3D" id="3.10.105.10">
    <property type="entry name" value="Dipeptide-binding Protein, Domain 3"/>
    <property type="match status" value="1"/>
</dbReference>
<dbReference type="GO" id="GO:0043190">
    <property type="term" value="C:ATP-binding cassette (ABC) transporter complex"/>
    <property type="evidence" value="ECO:0007669"/>
    <property type="project" value="InterPro"/>
</dbReference>
<accession>A0AA41QLB2</accession>
<dbReference type="GO" id="GO:0030288">
    <property type="term" value="C:outer membrane-bounded periplasmic space"/>
    <property type="evidence" value="ECO:0007669"/>
    <property type="project" value="UniProtKB-ARBA"/>
</dbReference>
<dbReference type="Gene3D" id="3.90.76.10">
    <property type="entry name" value="Dipeptide-binding Protein, Domain 1"/>
    <property type="match status" value="1"/>
</dbReference>
<comment type="caution">
    <text evidence="5">The sequence shown here is derived from an EMBL/GenBank/DDBJ whole genome shotgun (WGS) entry which is preliminary data.</text>
</comment>
<dbReference type="GO" id="GO:1904680">
    <property type="term" value="F:peptide transmembrane transporter activity"/>
    <property type="evidence" value="ECO:0007669"/>
    <property type="project" value="TreeGrafter"/>
</dbReference>
<dbReference type="PANTHER" id="PTHR30290:SF38">
    <property type="entry name" value="D,D-DIPEPTIDE-BINDING PERIPLASMIC PROTEIN DDPA-RELATED"/>
    <property type="match status" value="1"/>
</dbReference>
<dbReference type="InterPro" id="IPR030678">
    <property type="entry name" value="Peptide/Ni-bd"/>
</dbReference>
<feature type="domain" description="Solute-binding protein family 5" evidence="4">
    <location>
        <begin position="77"/>
        <end position="396"/>
    </location>
</feature>
<name>A0AA41QLB2_9HYPH</name>
<dbReference type="InterPro" id="IPR000914">
    <property type="entry name" value="SBP_5_dom"/>
</dbReference>
<dbReference type="GO" id="GO:0015833">
    <property type="term" value="P:peptide transport"/>
    <property type="evidence" value="ECO:0007669"/>
    <property type="project" value="TreeGrafter"/>
</dbReference>
<keyword evidence="3" id="KW-0732">Signal</keyword>
<reference evidence="5" key="1">
    <citation type="submission" date="2022-03" db="EMBL/GenBank/DDBJ databases">
        <title>The complete genome sequence of a Methyloterrigena soli.</title>
        <authorList>
            <person name="Zi Z."/>
        </authorList>
    </citation>
    <scope>NUCLEOTIDE SEQUENCE</scope>
    <source>
        <strain evidence="5">M48</strain>
    </source>
</reference>
<sequence length="508" mass="55567">MNRRTALKMLGAGAAGTMLLGAPRIAFGQEGGQIRVALDELPRQLDPLLYQTNPGYRVMRNIYDTLLTVDYAGDGAIQPALAESWERVDGRTLDLKLRQGVKFHDGSPLTAEDVVFSFGSVRRTDEKSPGFGTAQQFLSTIESVEAIDDNTIRVISSVTDPTIELRLTAWGSQIVSKAAFEAAGGFDGFAQAPVGTGPFRVKSLSPDAVDLVAFEDYWAGRPDVNQLTYRLAPELSSRIAGLVSGDFDIIADVPTDQFEPIKASPNLEVVGGTIASMRVVKFDTRNKQLADPRVRRALAMAIDRQAIVDALWAGLVDVPHGHQLPAFGPLFDPDRPPPVYDPEAAKALLQEAGYDGTPIPFRIRVAAYGPELATSQVLVSMWQSIGVNIDLQIVENFGQMMAYPGTGIRSGVDPILVSDPLFGLWRSYNESEQEVWSNKAFYEHGHVLESSLDVAERKAAFNAMMDIFDEDPPAMILHTMGVFYGKRKDVAWDPLPSVYMDFRKASVA</sequence>
<dbReference type="Gene3D" id="3.40.190.10">
    <property type="entry name" value="Periplasmic binding protein-like II"/>
    <property type="match status" value="1"/>
</dbReference>
<dbReference type="SUPFAM" id="SSF53850">
    <property type="entry name" value="Periplasmic binding protein-like II"/>
    <property type="match status" value="1"/>
</dbReference>
<comment type="subcellular location">
    <subcellularLocation>
        <location evidence="1">Periplasm</location>
    </subcellularLocation>
</comment>
<evidence type="ECO:0000313" key="6">
    <source>
        <dbReference type="Proteomes" id="UP001156140"/>
    </source>
</evidence>
<evidence type="ECO:0000313" key="5">
    <source>
        <dbReference type="EMBL" id="MCI0125601.1"/>
    </source>
</evidence>
<dbReference type="PIRSF" id="PIRSF002741">
    <property type="entry name" value="MppA"/>
    <property type="match status" value="1"/>
</dbReference>
<dbReference type="EMBL" id="JALAZD010000001">
    <property type="protein sequence ID" value="MCI0125601.1"/>
    <property type="molecule type" value="Genomic_DNA"/>
</dbReference>
<dbReference type="AlphaFoldDB" id="A0AA41QLB2"/>
<protein>
    <submittedName>
        <fullName evidence="5">ABC transporter substrate-binding protein</fullName>
    </submittedName>
</protein>
<keyword evidence="6" id="KW-1185">Reference proteome</keyword>
<evidence type="ECO:0000256" key="1">
    <source>
        <dbReference type="ARBA" id="ARBA00004418"/>
    </source>
</evidence>
<gene>
    <name evidence="5" type="ORF">ML536_02045</name>
</gene>
<proteinExistence type="inferred from homology"/>
<dbReference type="RefSeq" id="WP_246513520.1">
    <property type="nucleotide sequence ID" value="NZ_CP068983.1"/>
</dbReference>